<dbReference type="STRING" id="1618446.UV61_C0002G0137"/>
<feature type="compositionally biased region" description="Basic and acidic residues" evidence="1">
    <location>
        <begin position="88"/>
        <end position="97"/>
    </location>
</feature>
<dbReference type="EMBL" id="LCFD01000002">
    <property type="protein sequence ID" value="KKS87416.1"/>
    <property type="molecule type" value="Genomic_DNA"/>
</dbReference>
<evidence type="ECO:0000256" key="2">
    <source>
        <dbReference type="SAM" id="Phobius"/>
    </source>
</evidence>
<reference evidence="3 4" key="1">
    <citation type="journal article" date="2015" name="Nature">
        <title>rRNA introns, odd ribosomes, and small enigmatic genomes across a large radiation of phyla.</title>
        <authorList>
            <person name="Brown C.T."/>
            <person name="Hug L.A."/>
            <person name="Thomas B.C."/>
            <person name="Sharon I."/>
            <person name="Castelle C.J."/>
            <person name="Singh A."/>
            <person name="Wilkins M.J."/>
            <person name="Williams K.H."/>
            <person name="Banfield J.F."/>
        </authorList>
    </citation>
    <scope>NUCLEOTIDE SEQUENCE [LARGE SCALE GENOMIC DNA]</scope>
</reference>
<evidence type="ECO:0000256" key="1">
    <source>
        <dbReference type="SAM" id="MobiDB-lite"/>
    </source>
</evidence>
<proteinExistence type="predicted"/>
<evidence type="ECO:0000313" key="3">
    <source>
        <dbReference type="EMBL" id="KKS87416.1"/>
    </source>
</evidence>
<evidence type="ECO:0000313" key="4">
    <source>
        <dbReference type="Proteomes" id="UP000034050"/>
    </source>
</evidence>
<feature type="region of interest" description="Disordered" evidence="1">
    <location>
        <begin position="88"/>
        <end position="124"/>
    </location>
</feature>
<name>A0A0G1EWL9_9BACT</name>
<feature type="transmembrane region" description="Helical" evidence="2">
    <location>
        <begin position="12"/>
        <end position="32"/>
    </location>
</feature>
<keyword evidence="2" id="KW-0812">Transmembrane</keyword>
<feature type="compositionally biased region" description="Polar residues" evidence="1">
    <location>
        <begin position="99"/>
        <end position="109"/>
    </location>
</feature>
<keyword evidence="2" id="KW-0472">Membrane</keyword>
<keyword evidence="2" id="KW-1133">Transmembrane helix</keyword>
<organism evidence="3 4">
    <name type="scientific">Candidatus Gottesmanbacteria bacterium GW2011_GWB1_43_11</name>
    <dbReference type="NCBI Taxonomy" id="1618446"/>
    <lineage>
        <taxon>Bacteria</taxon>
        <taxon>Candidatus Gottesmaniibacteriota</taxon>
    </lineage>
</organism>
<comment type="caution">
    <text evidence="3">The sequence shown here is derived from an EMBL/GenBank/DDBJ whole genome shotgun (WGS) entry which is preliminary data.</text>
</comment>
<gene>
    <name evidence="3" type="ORF">UV61_C0002G0137</name>
</gene>
<protein>
    <submittedName>
        <fullName evidence="3">Uncharacterized protein</fullName>
    </submittedName>
</protein>
<dbReference type="Proteomes" id="UP000034050">
    <property type="component" value="Unassembled WGS sequence"/>
</dbReference>
<sequence length="158" mass="17367">MIEILHNLPDAAIAAVGVAGLLPAFLTTFLAIGKKYPIEDFEVTSFGDMKEPPSTILIDEVPDSNVIYIQSGATVTCRIGGEPFIIRDWRPRPDKPGRQGTNGNCSINSDNRRPLNATESESPKPFHSFPGALLKYTSMPRRLILDIASYLQPQQSLQ</sequence>
<accession>A0A0G1EWL9</accession>
<dbReference type="AlphaFoldDB" id="A0A0G1EWL9"/>